<dbReference type="GO" id="GO:0016020">
    <property type="term" value="C:membrane"/>
    <property type="evidence" value="ECO:0007669"/>
    <property type="project" value="GOC"/>
</dbReference>
<dbReference type="EMBL" id="QGNW01002012">
    <property type="protein sequence ID" value="RVW26377.1"/>
    <property type="molecule type" value="Genomic_DNA"/>
</dbReference>
<keyword evidence="2" id="KW-0808">Transferase</keyword>
<comment type="caution">
    <text evidence="2">The sequence shown here is derived from an EMBL/GenBank/DDBJ whole genome shotgun (WGS) entry which is preliminary data.</text>
</comment>
<gene>
    <name evidence="2" type="primary">CERK_1</name>
    <name evidence="2" type="ORF">CK203_116327</name>
</gene>
<dbReference type="GO" id="GO:0016301">
    <property type="term" value="F:kinase activity"/>
    <property type="evidence" value="ECO:0007669"/>
    <property type="project" value="UniProtKB-KW"/>
</dbReference>
<name>A0A438CT49_VITVI</name>
<dbReference type="Proteomes" id="UP000288805">
    <property type="component" value="Unassembled WGS sequence"/>
</dbReference>
<proteinExistence type="predicted"/>
<dbReference type="PANTHER" id="PTHR12358:SF6">
    <property type="entry name" value="CERAMIDE KINASE"/>
    <property type="match status" value="1"/>
</dbReference>
<evidence type="ECO:0000313" key="3">
    <source>
        <dbReference type="Proteomes" id="UP000288805"/>
    </source>
</evidence>
<dbReference type="PANTHER" id="PTHR12358">
    <property type="entry name" value="SPHINGOSINE KINASE"/>
    <property type="match status" value="1"/>
</dbReference>
<organism evidence="2 3">
    <name type="scientific">Vitis vinifera</name>
    <name type="common">Grape</name>
    <dbReference type="NCBI Taxonomy" id="29760"/>
    <lineage>
        <taxon>Eukaryota</taxon>
        <taxon>Viridiplantae</taxon>
        <taxon>Streptophyta</taxon>
        <taxon>Embryophyta</taxon>
        <taxon>Tracheophyta</taxon>
        <taxon>Spermatophyta</taxon>
        <taxon>Magnoliopsida</taxon>
        <taxon>eudicotyledons</taxon>
        <taxon>Gunneridae</taxon>
        <taxon>Pentapetalae</taxon>
        <taxon>rosids</taxon>
        <taxon>Vitales</taxon>
        <taxon>Vitaceae</taxon>
        <taxon>Viteae</taxon>
        <taxon>Vitis</taxon>
    </lineage>
</organism>
<dbReference type="AlphaFoldDB" id="A0A438CT49"/>
<dbReference type="InterPro" id="IPR050187">
    <property type="entry name" value="Lipid_Phosphate_FormReg"/>
</dbReference>
<dbReference type="Gene3D" id="3.40.50.10330">
    <property type="entry name" value="Probable inorganic polyphosphate/atp-NAD kinase, domain 1"/>
    <property type="match status" value="1"/>
</dbReference>
<dbReference type="InterPro" id="IPR016064">
    <property type="entry name" value="NAD/diacylglycerol_kinase_sf"/>
</dbReference>
<feature type="domain" description="DAGKc" evidence="1">
    <location>
        <begin position="124"/>
        <end position="198"/>
    </location>
</feature>
<protein>
    <submittedName>
        <fullName evidence="2">Ceramide kinase</fullName>
    </submittedName>
</protein>
<keyword evidence="2" id="KW-0418">Kinase</keyword>
<dbReference type="SUPFAM" id="SSF111331">
    <property type="entry name" value="NAD kinase/diacylglycerol kinase-like"/>
    <property type="match status" value="1"/>
</dbReference>
<accession>A0A438CT49</accession>
<reference evidence="2 3" key="1">
    <citation type="journal article" date="2018" name="PLoS Genet.">
        <title>Population sequencing reveals clonal diversity and ancestral inbreeding in the grapevine cultivar Chardonnay.</title>
        <authorList>
            <person name="Roach M.J."/>
            <person name="Johnson D.L."/>
            <person name="Bohlmann J."/>
            <person name="van Vuuren H.J."/>
            <person name="Jones S.J."/>
            <person name="Pretorius I.S."/>
            <person name="Schmidt S.A."/>
            <person name="Borneman A.R."/>
        </authorList>
    </citation>
    <scope>NUCLEOTIDE SEQUENCE [LARGE SCALE GENOMIC DNA]</scope>
    <source>
        <strain evidence="3">cv. Chardonnay</strain>
        <tissue evidence="2">Leaf</tissue>
    </source>
</reference>
<dbReference type="GO" id="GO:0006665">
    <property type="term" value="P:sphingolipid metabolic process"/>
    <property type="evidence" value="ECO:0007669"/>
    <property type="project" value="UniProtKB-ARBA"/>
</dbReference>
<dbReference type="PROSITE" id="PS50146">
    <property type="entry name" value="DAGK"/>
    <property type="match status" value="1"/>
</dbReference>
<dbReference type="InterPro" id="IPR017438">
    <property type="entry name" value="ATP-NAD_kinase_N"/>
</dbReference>
<evidence type="ECO:0000313" key="2">
    <source>
        <dbReference type="EMBL" id="RVW26377.1"/>
    </source>
</evidence>
<sequence>MDTNEDSPHIRAQLEDEGSVLNSNLFLEHVGEVSLTLNSDGLSWKLLESLHNEKDGLSCLGIKFISKSETEIKFSDVYAVEFINWGLIHESVLSNAGGCLIRHESEMCHMWVNRINALLKMETGRPKSLLVFVHPLSGKGSGCRTWQTVAPIFSHAKVKTKVIVTQRAGHAFDVMASISNEELNSHDGVIAVVSHEIL</sequence>
<dbReference type="Pfam" id="PF00781">
    <property type="entry name" value="DAGK_cat"/>
    <property type="match status" value="1"/>
</dbReference>
<evidence type="ECO:0000259" key="1">
    <source>
        <dbReference type="PROSITE" id="PS50146"/>
    </source>
</evidence>
<dbReference type="InterPro" id="IPR001206">
    <property type="entry name" value="Diacylglycerol_kinase_cat_dom"/>
</dbReference>